<gene>
    <name evidence="3" type="ORF">GGX14DRAFT_383711</name>
</gene>
<dbReference type="Pfam" id="PF18718">
    <property type="entry name" value="CxC5"/>
    <property type="match status" value="1"/>
</dbReference>
<name>A0AAD6Y2K4_9AGAR</name>
<comment type="caution">
    <text evidence="3">The sequence shown here is derived from an EMBL/GenBank/DDBJ whole genome shotgun (WGS) entry which is preliminary data.</text>
</comment>
<feature type="chain" id="PRO_5042254168" description="CxC5 like cysteine cluster associated with KDZ domain-containing protein" evidence="1">
    <location>
        <begin position="19"/>
        <end position="304"/>
    </location>
</feature>
<keyword evidence="4" id="KW-1185">Reference proteome</keyword>
<reference evidence="3" key="1">
    <citation type="submission" date="2023-03" db="EMBL/GenBank/DDBJ databases">
        <title>Massive genome expansion in bonnet fungi (Mycena s.s.) driven by repeated elements and novel gene families across ecological guilds.</title>
        <authorList>
            <consortium name="Lawrence Berkeley National Laboratory"/>
            <person name="Harder C.B."/>
            <person name="Miyauchi S."/>
            <person name="Viragh M."/>
            <person name="Kuo A."/>
            <person name="Thoen E."/>
            <person name="Andreopoulos B."/>
            <person name="Lu D."/>
            <person name="Skrede I."/>
            <person name="Drula E."/>
            <person name="Henrissat B."/>
            <person name="Morin E."/>
            <person name="Kohler A."/>
            <person name="Barry K."/>
            <person name="LaButti K."/>
            <person name="Morin E."/>
            <person name="Salamov A."/>
            <person name="Lipzen A."/>
            <person name="Mereny Z."/>
            <person name="Hegedus B."/>
            <person name="Baldrian P."/>
            <person name="Stursova M."/>
            <person name="Weitz H."/>
            <person name="Taylor A."/>
            <person name="Grigoriev I.V."/>
            <person name="Nagy L.G."/>
            <person name="Martin F."/>
            <person name="Kauserud H."/>
        </authorList>
    </citation>
    <scope>NUCLEOTIDE SEQUENCE</scope>
    <source>
        <strain evidence="3">9144</strain>
    </source>
</reference>
<dbReference type="InterPro" id="IPR041539">
    <property type="entry name" value="CxC5"/>
</dbReference>
<dbReference type="Proteomes" id="UP001219525">
    <property type="component" value="Unassembled WGS sequence"/>
</dbReference>
<protein>
    <recommendedName>
        <fullName evidence="2">CxC5 like cysteine cluster associated with KDZ domain-containing protein</fullName>
    </recommendedName>
</protein>
<feature type="signal peptide" evidence="1">
    <location>
        <begin position="1"/>
        <end position="18"/>
    </location>
</feature>
<accession>A0AAD6Y2K4</accession>
<evidence type="ECO:0000313" key="3">
    <source>
        <dbReference type="EMBL" id="KAJ7185106.1"/>
    </source>
</evidence>
<dbReference type="AlphaFoldDB" id="A0AAD6Y2K4"/>
<sequence>MRLPWLSPGCVGSKLTLAQTLLFSRLLSLLKDDILLVQPLRVSTDEAPTILPPSVSEFMADAVGIALDSVAACWKKMKKDIWKLPTPILSEEEEELFCKYGWQRGISAAGFLTCYSLFFSLSPSHYCENPACCRLKPLKKATTRQVIVYTLAKGVIPTYEIQLYCPDCNTTYFPDFSVCAGVRTYYGGIPSIMQVEAHQFVERKLVGMWISLMLVAWVSATNCSRSYDMSLSEQDLRNFSDGGWQFGCVLTTNHVWDTFILLTLLDYNERQGTCLVIPHTGEQKTRFTAAMKARNNEVQYSRVQ</sequence>
<proteinExistence type="predicted"/>
<evidence type="ECO:0000313" key="4">
    <source>
        <dbReference type="Proteomes" id="UP001219525"/>
    </source>
</evidence>
<feature type="domain" description="CxC5 like cysteine cluster associated with KDZ" evidence="2">
    <location>
        <begin position="121"/>
        <end position="230"/>
    </location>
</feature>
<dbReference type="EMBL" id="JARJCW010000225">
    <property type="protein sequence ID" value="KAJ7185106.1"/>
    <property type="molecule type" value="Genomic_DNA"/>
</dbReference>
<keyword evidence="1" id="KW-0732">Signal</keyword>
<evidence type="ECO:0000259" key="2">
    <source>
        <dbReference type="Pfam" id="PF18718"/>
    </source>
</evidence>
<organism evidence="3 4">
    <name type="scientific">Mycena pura</name>
    <dbReference type="NCBI Taxonomy" id="153505"/>
    <lineage>
        <taxon>Eukaryota</taxon>
        <taxon>Fungi</taxon>
        <taxon>Dikarya</taxon>
        <taxon>Basidiomycota</taxon>
        <taxon>Agaricomycotina</taxon>
        <taxon>Agaricomycetes</taxon>
        <taxon>Agaricomycetidae</taxon>
        <taxon>Agaricales</taxon>
        <taxon>Marasmiineae</taxon>
        <taxon>Mycenaceae</taxon>
        <taxon>Mycena</taxon>
    </lineage>
</organism>
<evidence type="ECO:0000256" key="1">
    <source>
        <dbReference type="SAM" id="SignalP"/>
    </source>
</evidence>